<sequence length="454" mass="49818">MLQYETLPPSLAGMLRSFRSCFTAPTFRTFSALPAGMIAQPGRHTVCGMLTAAGLAGVWHHAKAHWFFSRARWNTDEVGLVLFRLVVTHLIPADAPIVIAVDDTLLRRSGRKVALTGWHYDGAAGRDEKGRTRTAWGNCWVVAAVIVNLPMLHRPVALPVAAAPYPPRDASKHVLACRLVTRLAHACPHRQFHVVADCWYAGMDGAAGAARTPAAARRGVPTNVTVTARLRANAGLTAIAEPVPGAGGRPRRIGARLGTPKHLAATATWNSATVHRYGTTGTVDLAEFTVLWYGVYRSRAVRVILLRDPGRPTRTGYHLALITTDLTTPTADLINRYATRWSIEVAFQDAKQTTGVGQARNRTRQAVERTAPFGFYTQTIVICWYTLHGHTSHTVTQRRTAAPWYPTKTQPSYQDMITKLRRTLIATRILGTSPAQPTAEELHTLRLTWAEEAA</sequence>
<comment type="caution">
    <text evidence="2">The sequence shown here is derived from an EMBL/GenBank/DDBJ whole genome shotgun (WGS) entry which is preliminary data.</text>
</comment>
<dbReference type="InterPro" id="IPR012337">
    <property type="entry name" value="RNaseH-like_sf"/>
</dbReference>
<reference evidence="2 3" key="1">
    <citation type="submission" date="2020-08" db="EMBL/GenBank/DDBJ databases">
        <title>Genomic Encyclopedia of Type Strains, Phase III (KMG-III): the genomes of soil and plant-associated and newly described type strains.</title>
        <authorList>
            <person name="Whitman W."/>
        </authorList>
    </citation>
    <scope>NUCLEOTIDE SEQUENCE [LARGE SCALE GENOMIC DNA]</scope>
    <source>
        <strain evidence="2 3">CECT 3287</strain>
    </source>
</reference>
<dbReference type="RefSeq" id="WP_221245564.1">
    <property type="nucleotide sequence ID" value="NZ_BMPW01000007.1"/>
</dbReference>
<dbReference type="EMBL" id="JACHXF010000008">
    <property type="protein sequence ID" value="MBB3096535.1"/>
    <property type="molecule type" value="Genomic_DNA"/>
</dbReference>
<feature type="domain" description="Transposase IS701-like DDE" evidence="1">
    <location>
        <begin position="18"/>
        <end position="273"/>
    </location>
</feature>
<evidence type="ECO:0000313" key="2">
    <source>
        <dbReference type="EMBL" id="MBB3096535.1"/>
    </source>
</evidence>
<evidence type="ECO:0000313" key="3">
    <source>
        <dbReference type="Proteomes" id="UP000590749"/>
    </source>
</evidence>
<accession>A0A7W5FFM6</accession>
<dbReference type="Proteomes" id="UP000590749">
    <property type="component" value="Unassembled WGS sequence"/>
</dbReference>
<dbReference type="InterPro" id="IPR038721">
    <property type="entry name" value="IS701-like_DDE_dom"/>
</dbReference>
<evidence type="ECO:0000259" key="1">
    <source>
        <dbReference type="Pfam" id="PF13546"/>
    </source>
</evidence>
<dbReference type="AlphaFoldDB" id="A0A7W5FFM6"/>
<dbReference type="Pfam" id="PF13546">
    <property type="entry name" value="DDE_5"/>
    <property type="match status" value="1"/>
</dbReference>
<gene>
    <name evidence="2" type="ORF">FHR83_004205</name>
</gene>
<name>A0A7W5FFM6_9ACTN</name>
<dbReference type="SUPFAM" id="SSF53098">
    <property type="entry name" value="Ribonuclease H-like"/>
    <property type="match status" value="1"/>
</dbReference>
<proteinExistence type="predicted"/>
<keyword evidence="3" id="KW-1185">Reference proteome</keyword>
<organism evidence="2 3">
    <name type="scientific">Actinoplanes campanulatus</name>
    <dbReference type="NCBI Taxonomy" id="113559"/>
    <lineage>
        <taxon>Bacteria</taxon>
        <taxon>Bacillati</taxon>
        <taxon>Actinomycetota</taxon>
        <taxon>Actinomycetes</taxon>
        <taxon>Micromonosporales</taxon>
        <taxon>Micromonosporaceae</taxon>
        <taxon>Actinoplanes</taxon>
    </lineage>
</organism>
<protein>
    <recommendedName>
        <fullName evidence="1">Transposase IS701-like DDE domain-containing protein</fullName>
    </recommendedName>
</protein>